<keyword evidence="3" id="KW-1185">Reference proteome</keyword>
<proteinExistence type="predicted"/>
<comment type="caution">
    <text evidence="2">The sequence shown here is derived from an EMBL/GenBank/DDBJ whole genome shotgun (WGS) entry which is preliminary data.</text>
</comment>
<keyword evidence="1" id="KW-0732">Signal</keyword>
<evidence type="ECO:0000313" key="3">
    <source>
        <dbReference type="Proteomes" id="UP001500603"/>
    </source>
</evidence>
<evidence type="ECO:0000256" key="1">
    <source>
        <dbReference type="SAM" id="SignalP"/>
    </source>
</evidence>
<organism evidence="2 3">
    <name type="scientific">Nocardia callitridis</name>
    <dbReference type="NCBI Taxonomy" id="648753"/>
    <lineage>
        <taxon>Bacteria</taxon>
        <taxon>Bacillati</taxon>
        <taxon>Actinomycetota</taxon>
        <taxon>Actinomycetes</taxon>
        <taxon>Mycobacteriales</taxon>
        <taxon>Nocardiaceae</taxon>
        <taxon>Nocardia</taxon>
    </lineage>
</organism>
<dbReference type="RefSeq" id="WP_345497869.1">
    <property type="nucleotide sequence ID" value="NZ_BAABJM010000005.1"/>
</dbReference>
<name>A0ABP9KNH1_9NOCA</name>
<feature type="signal peptide" evidence="1">
    <location>
        <begin position="1"/>
        <end position="32"/>
    </location>
</feature>
<feature type="chain" id="PRO_5046496688" evidence="1">
    <location>
        <begin position="33"/>
        <end position="117"/>
    </location>
</feature>
<dbReference type="EMBL" id="BAABJM010000005">
    <property type="protein sequence ID" value="GAA5062609.1"/>
    <property type="molecule type" value="Genomic_DNA"/>
</dbReference>
<dbReference type="PROSITE" id="PS51257">
    <property type="entry name" value="PROKAR_LIPOPROTEIN"/>
    <property type="match status" value="1"/>
</dbReference>
<reference evidence="3" key="1">
    <citation type="journal article" date="2019" name="Int. J. Syst. Evol. Microbiol.">
        <title>The Global Catalogue of Microorganisms (GCM) 10K type strain sequencing project: providing services to taxonomists for standard genome sequencing and annotation.</title>
        <authorList>
            <consortium name="The Broad Institute Genomics Platform"/>
            <consortium name="The Broad Institute Genome Sequencing Center for Infectious Disease"/>
            <person name="Wu L."/>
            <person name="Ma J."/>
        </authorList>
    </citation>
    <scope>NUCLEOTIDE SEQUENCE [LARGE SCALE GENOMIC DNA]</scope>
    <source>
        <strain evidence="3">JCM 18298</strain>
    </source>
</reference>
<accession>A0ABP9KNH1</accession>
<gene>
    <name evidence="2" type="ORF">GCM10023318_46480</name>
</gene>
<dbReference type="Proteomes" id="UP001500603">
    <property type="component" value="Unassembled WGS sequence"/>
</dbReference>
<sequence length="117" mass="11953">MSLPLPRLLLRAAIAATMTLGPLLVLSPTAAAAGCEEGAARVFFSNSTNTCLGPGTTSYNGSPAVSKVCSAPGVSVQAEATFKKSRTKTFTRALDLASGRCGRFDITGQLDATLTVS</sequence>
<protein>
    <submittedName>
        <fullName evidence="2">Uncharacterized protein</fullName>
    </submittedName>
</protein>
<evidence type="ECO:0000313" key="2">
    <source>
        <dbReference type="EMBL" id="GAA5062609.1"/>
    </source>
</evidence>